<reference evidence="2 3" key="2">
    <citation type="submission" date="2016-11" db="EMBL/GenBank/DDBJ databases">
        <authorList>
            <person name="Jaros S."/>
            <person name="Januszkiewicz K."/>
            <person name="Wedrychowicz H."/>
        </authorList>
    </citation>
    <scope>NUCLEOTIDE SEQUENCE [LARGE SCALE GENOMIC DNA]</scope>
    <source>
        <strain evidence="2 3">DSM 22330</strain>
    </source>
</reference>
<dbReference type="EMBL" id="JXJT01000019">
    <property type="protein sequence ID" value="PCS02031.1"/>
    <property type="molecule type" value="Genomic_DNA"/>
</dbReference>
<dbReference type="RefSeq" id="WP_031365330.1">
    <property type="nucleotide sequence ID" value="NZ_FPKS01000003.1"/>
</dbReference>
<organism evidence="2 3">
    <name type="scientific">Pseudolactococcus chungangensis CAU 28 = DSM 22330</name>
    <dbReference type="NCBI Taxonomy" id="1122154"/>
    <lineage>
        <taxon>Bacteria</taxon>
        <taxon>Bacillati</taxon>
        <taxon>Bacillota</taxon>
        <taxon>Bacilli</taxon>
        <taxon>Lactobacillales</taxon>
        <taxon>Streptococcaceae</taxon>
        <taxon>Pseudolactococcus</taxon>
    </lineage>
</organism>
<dbReference type="Pfam" id="PF05263">
    <property type="entry name" value="DUF722"/>
    <property type="match status" value="1"/>
</dbReference>
<dbReference type="OrthoDB" id="2242790at2"/>
<evidence type="ECO:0000313" key="1">
    <source>
        <dbReference type="EMBL" id="PCS02031.1"/>
    </source>
</evidence>
<evidence type="ECO:0000313" key="3">
    <source>
        <dbReference type="Proteomes" id="UP000185655"/>
    </source>
</evidence>
<dbReference type="Proteomes" id="UP000185655">
    <property type="component" value="Unassembled WGS sequence"/>
</dbReference>
<keyword evidence="4" id="KW-1185">Reference proteome</keyword>
<gene>
    <name evidence="1" type="ORF">RR45_GL000739</name>
    <name evidence="2" type="ORF">SAMN02746068_00736</name>
</gene>
<protein>
    <recommendedName>
        <fullName evidence="5">Phage transcriptional activator, RinA family</fullName>
    </recommendedName>
</protein>
<evidence type="ECO:0008006" key="5">
    <source>
        <dbReference type="Google" id="ProtNLM"/>
    </source>
</evidence>
<reference evidence="1 4" key="1">
    <citation type="submission" date="2014-12" db="EMBL/GenBank/DDBJ databases">
        <title>Draft genome sequences of 10 type strains of Lactococcus.</title>
        <authorList>
            <person name="Sun Z."/>
            <person name="Zhong Z."/>
            <person name="Liu W."/>
            <person name="Zhang W."/>
            <person name="Zhang H."/>
        </authorList>
    </citation>
    <scope>NUCLEOTIDE SEQUENCE [LARGE SCALE GENOMIC DNA]</scope>
    <source>
        <strain evidence="1 4">DSM 22330</strain>
    </source>
</reference>
<sequence length="141" mass="16654">MADKLDKVIADYVNGRINAKIKSIESRYLYRQQTDNLGIRTGYSGGSEQESHLINKEKLANDEEFKKLKEITYIFSIWYETLGNTEKEVIKLKLSGYAGLPWYRVMMELDEKKIDISQKQAKRIYYRFKRDITPYISHCLI</sequence>
<proteinExistence type="predicted"/>
<evidence type="ECO:0000313" key="4">
    <source>
        <dbReference type="Proteomes" id="UP000218979"/>
    </source>
</evidence>
<dbReference type="EMBL" id="FPKS01000003">
    <property type="protein sequence ID" value="SFZ73053.1"/>
    <property type="molecule type" value="Genomic_DNA"/>
</dbReference>
<evidence type="ECO:0000313" key="2">
    <source>
        <dbReference type="EMBL" id="SFZ73053.1"/>
    </source>
</evidence>
<dbReference type="InterPro" id="IPR007927">
    <property type="entry name" value="DUF722"/>
</dbReference>
<dbReference type="STRING" id="1122154.SAMN02746068_00736"/>
<dbReference type="Proteomes" id="UP000218979">
    <property type="component" value="Unassembled WGS sequence"/>
</dbReference>
<dbReference type="AlphaFoldDB" id="A0A1K2H9C9"/>
<accession>A0A1K2H9C9</accession>
<name>A0A1K2H9C9_9LACT</name>